<dbReference type="PATRIC" id="fig|1324352.5.peg.1672"/>
<gene>
    <name evidence="1" type="ORF">OK18_07975</name>
</gene>
<evidence type="ECO:0000313" key="1">
    <source>
        <dbReference type="EMBL" id="AKK72573.1"/>
    </source>
</evidence>
<dbReference type="AlphaFoldDB" id="A0A0G3M3I9"/>
<evidence type="ECO:0000313" key="2">
    <source>
        <dbReference type="Proteomes" id="UP000035213"/>
    </source>
</evidence>
<dbReference type="Proteomes" id="UP000035213">
    <property type="component" value="Chromosome"/>
</dbReference>
<name>A0A0G3M3I9_CHRGL</name>
<reference evidence="1 2" key="1">
    <citation type="submission" date="2014-11" db="EMBL/GenBank/DDBJ databases">
        <authorList>
            <person name="Park G.-S."/>
            <person name="Hong S.-J."/>
            <person name="Jung B.K."/>
            <person name="Khan A.R."/>
            <person name="Kwak Y."/>
            <person name="Shin J.-H."/>
        </authorList>
    </citation>
    <scope>NUCLEOTIDE SEQUENCE [LARGE SCALE GENOMIC DNA]</scope>
    <source>
        <strain evidence="1 2">DSM 27622</strain>
    </source>
</reference>
<organism evidence="1 2">
    <name type="scientific">Chryseobacterium gallinarum</name>
    <dbReference type="NCBI Taxonomy" id="1324352"/>
    <lineage>
        <taxon>Bacteria</taxon>
        <taxon>Pseudomonadati</taxon>
        <taxon>Bacteroidota</taxon>
        <taxon>Flavobacteriia</taxon>
        <taxon>Flavobacteriales</taxon>
        <taxon>Weeksellaceae</taxon>
        <taxon>Chryseobacterium group</taxon>
        <taxon>Chryseobacterium</taxon>
    </lineage>
</organism>
<accession>A0A0G3M3I9</accession>
<dbReference type="EMBL" id="CP009928">
    <property type="protein sequence ID" value="AKK72573.1"/>
    <property type="molecule type" value="Genomic_DNA"/>
</dbReference>
<dbReference type="KEGG" id="cgn:OK18_07975"/>
<dbReference type="STRING" id="1324352.OK18_07975"/>
<proteinExistence type="predicted"/>
<sequence>MIIILVLSFIITIPIYSKIPIQLKPLNQSFIIQSGKTALKNLVISPIQSQPINKGQVLIVSDSTANYPEILKLKYFIEKNLNTKTVTKPPQRSASDLGTLKKDYLEYTSGKKSPTEFYKSIIYWEDTHLITSDSKGTLSIEMDDEGGVEYMIYPEKGIDHSIRYLIAELSPDEMNQLKGNHYFLTIVSPRNYQNKKINISLINENYVRNNDKYSVLFRINGTSLEGNNRINGYINILTSNKKVIYLLLPFFDKK</sequence>
<protein>
    <submittedName>
        <fullName evidence="1">Uncharacterized protein</fullName>
    </submittedName>
</protein>